<reference evidence="1 2" key="1">
    <citation type="journal article" date="2014" name="Nature">
        <title>An environmental bacterial taxon with a large and distinct metabolic repertoire.</title>
        <authorList>
            <person name="Wilson M.C."/>
            <person name="Mori T."/>
            <person name="Ruckert C."/>
            <person name="Uria A.R."/>
            <person name="Helf M.J."/>
            <person name="Takada K."/>
            <person name="Gernert C."/>
            <person name="Steffens U.A."/>
            <person name="Heycke N."/>
            <person name="Schmitt S."/>
            <person name="Rinke C."/>
            <person name="Helfrich E.J."/>
            <person name="Brachmann A.O."/>
            <person name="Gurgui C."/>
            <person name="Wakimoto T."/>
            <person name="Kracht M."/>
            <person name="Crusemann M."/>
            <person name="Hentschel U."/>
            <person name="Abe I."/>
            <person name="Matsunaga S."/>
            <person name="Kalinowski J."/>
            <person name="Takeyama H."/>
            <person name="Piel J."/>
        </authorList>
    </citation>
    <scope>NUCLEOTIDE SEQUENCE [LARGE SCALE GENOMIC DNA]</scope>
    <source>
        <strain evidence="2">TSY1</strain>
    </source>
</reference>
<accession>W4L3X6</accession>
<proteinExistence type="predicted"/>
<dbReference type="Proteomes" id="UP000019141">
    <property type="component" value="Unassembled WGS sequence"/>
</dbReference>
<dbReference type="HOGENOM" id="CLU_2258586_0_0_7"/>
<sequence length="103" mass="11112">MNPQRLWGASVLTLLTILLLSLTATVMAQPIGYQAVPRDAFPVFDDPDMLTAEVAEREGVIYPRDVVIGVRHGQAAKAYPITIMGVHELGNDTLGGIPIAVSW</sequence>
<organism evidence="1 2">
    <name type="scientific">Entotheonella factor</name>
    <dbReference type="NCBI Taxonomy" id="1429438"/>
    <lineage>
        <taxon>Bacteria</taxon>
        <taxon>Pseudomonadati</taxon>
        <taxon>Nitrospinota/Tectimicrobiota group</taxon>
        <taxon>Candidatus Tectimicrobiota</taxon>
        <taxon>Candidatus Entotheonellia</taxon>
        <taxon>Candidatus Entotheonellales</taxon>
        <taxon>Candidatus Entotheonellaceae</taxon>
        <taxon>Candidatus Entotheonella</taxon>
    </lineage>
</organism>
<dbReference type="InterPro" id="IPR021516">
    <property type="entry name" value="DUF3179"/>
</dbReference>
<dbReference type="AlphaFoldDB" id="W4L3X6"/>
<dbReference type="Pfam" id="PF11376">
    <property type="entry name" value="DUF3179"/>
    <property type="match status" value="1"/>
</dbReference>
<keyword evidence="2" id="KW-1185">Reference proteome</keyword>
<comment type="caution">
    <text evidence="1">The sequence shown here is derived from an EMBL/GenBank/DDBJ whole genome shotgun (WGS) entry which is preliminary data.</text>
</comment>
<evidence type="ECO:0008006" key="3">
    <source>
        <dbReference type="Google" id="ProtNLM"/>
    </source>
</evidence>
<name>W4L3X6_ENTF1</name>
<gene>
    <name evidence="1" type="ORF">ETSY1_42900</name>
</gene>
<dbReference type="EMBL" id="AZHW01001425">
    <property type="protein sequence ID" value="ETW92609.1"/>
    <property type="molecule type" value="Genomic_DNA"/>
</dbReference>
<protein>
    <recommendedName>
        <fullName evidence="3">DUF3179 domain-containing protein</fullName>
    </recommendedName>
</protein>
<evidence type="ECO:0000313" key="2">
    <source>
        <dbReference type="Proteomes" id="UP000019141"/>
    </source>
</evidence>
<evidence type="ECO:0000313" key="1">
    <source>
        <dbReference type="EMBL" id="ETW92609.1"/>
    </source>
</evidence>